<gene>
    <name evidence="2" type="ORF">DPMN_104022</name>
</gene>
<feature type="compositionally biased region" description="Polar residues" evidence="1">
    <location>
        <begin position="287"/>
        <end position="297"/>
    </location>
</feature>
<proteinExistence type="predicted"/>
<evidence type="ECO:0000256" key="1">
    <source>
        <dbReference type="SAM" id="MobiDB-lite"/>
    </source>
</evidence>
<feature type="compositionally biased region" description="Low complexity" evidence="1">
    <location>
        <begin position="305"/>
        <end position="324"/>
    </location>
</feature>
<feature type="compositionally biased region" description="Polar residues" evidence="1">
    <location>
        <begin position="326"/>
        <end position="339"/>
    </location>
</feature>
<keyword evidence="3" id="KW-1185">Reference proteome</keyword>
<reference evidence="2" key="2">
    <citation type="submission" date="2020-11" db="EMBL/GenBank/DDBJ databases">
        <authorList>
            <person name="McCartney M.A."/>
            <person name="Auch B."/>
            <person name="Kono T."/>
            <person name="Mallez S."/>
            <person name="Becker A."/>
            <person name="Gohl D.M."/>
            <person name="Silverstein K.A.T."/>
            <person name="Koren S."/>
            <person name="Bechman K.B."/>
            <person name="Herman A."/>
            <person name="Abrahante J.E."/>
            <person name="Garbe J."/>
        </authorList>
    </citation>
    <scope>NUCLEOTIDE SEQUENCE</scope>
    <source>
        <strain evidence="2">Duluth1</strain>
        <tissue evidence="2">Whole animal</tissue>
    </source>
</reference>
<feature type="region of interest" description="Disordered" evidence="1">
    <location>
        <begin position="48"/>
        <end position="82"/>
    </location>
</feature>
<protein>
    <submittedName>
        <fullName evidence="2">Uncharacterized protein</fullName>
    </submittedName>
</protein>
<reference evidence="2" key="1">
    <citation type="journal article" date="2019" name="bioRxiv">
        <title>The Genome of the Zebra Mussel, Dreissena polymorpha: A Resource for Invasive Species Research.</title>
        <authorList>
            <person name="McCartney M.A."/>
            <person name="Auch B."/>
            <person name="Kono T."/>
            <person name="Mallez S."/>
            <person name="Zhang Y."/>
            <person name="Obille A."/>
            <person name="Becker A."/>
            <person name="Abrahante J.E."/>
            <person name="Garbe J."/>
            <person name="Badalamenti J.P."/>
            <person name="Herman A."/>
            <person name="Mangelson H."/>
            <person name="Liachko I."/>
            <person name="Sullivan S."/>
            <person name="Sone E.D."/>
            <person name="Koren S."/>
            <person name="Silverstein K.A.T."/>
            <person name="Beckman K.B."/>
            <person name="Gohl D.M."/>
        </authorList>
    </citation>
    <scope>NUCLEOTIDE SEQUENCE</scope>
    <source>
        <strain evidence="2">Duluth1</strain>
        <tissue evidence="2">Whole animal</tissue>
    </source>
</reference>
<dbReference type="Proteomes" id="UP000828390">
    <property type="component" value="Unassembled WGS sequence"/>
</dbReference>
<feature type="compositionally biased region" description="Polar residues" evidence="1">
    <location>
        <begin position="252"/>
        <end position="265"/>
    </location>
</feature>
<evidence type="ECO:0000313" key="3">
    <source>
        <dbReference type="Proteomes" id="UP000828390"/>
    </source>
</evidence>
<feature type="region of interest" description="Disordered" evidence="1">
    <location>
        <begin position="246"/>
        <end position="352"/>
    </location>
</feature>
<sequence>MLLFCYSVDDTKSSTGSTTTLIRGTPSIFGKSGVARTLKHLKAINVKDIENKGSRRPKPAPPTPSYARPTTSMNKKLEKERSSLDLQMKRTATNLGPKPDRPVLIPKATLPAANPESSTLPDKNPLQTMPTLQRSRSMERTKPDMTKPKSVTNLTRSKSNIRSKGEKILPTAVANYFERSTINIGSKKVNNSVNKSDSVRQKLDSGKEIGEKSSYNVTENGGHVLTSEIPKREQMMDIIMQNGIPGMDALSKNGNPPLTKQNGGHRSSIGKLQNGEPKFIRSLTYVAPTTEQSTNGEKTLERPKSSNTSSSFFKRSKSVPSPKVGRSNTTIGSSPSMRGSSERPVLGSAKPYRNTVLNRVGSAVDNAELPSTRRARKDIPRRALRADTVILSSDNIGKGR</sequence>
<dbReference type="EMBL" id="JAIWYP010000004">
    <property type="protein sequence ID" value="KAH3830770.1"/>
    <property type="molecule type" value="Genomic_DNA"/>
</dbReference>
<name>A0A9D4H951_DREPO</name>
<evidence type="ECO:0000313" key="2">
    <source>
        <dbReference type="EMBL" id="KAH3830770.1"/>
    </source>
</evidence>
<dbReference type="AlphaFoldDB" id="A0A9D4H951"/>
<accession>A0A9D4H951</accession>
<comment type="caution">
    <text evidence="2">The sequence shown here is derived from an EMBL/GenBank/DDBJ whole genome shotgun (WGS) entry which is preliminary data.</text>
</comment>
<organism evidence="2 3">
    <name type="scientific">Dreissena polymorpha</name>
    <name type="common">Zebra mussel</name>
    <name type="synonym">Mytilus polymorpha</name>
    <dbReference type="NCBI Taxonomy" id="45954"/>
    <lineage>
        <taxon>Eukaryota</taxon>
        <taxon>Metazoa</taxon>
        <taxon>Spiralia</taxon>
        <taxon>Lophotrochozoa</taxon>
        <taxon>Mollusca</taxon>
        <taxon>Bivalvia</taxon>
        <taxon>Autobranchia</taxon>
        <taxon>Heteroconchia</taxon>
        <taxon>Euheterodonta</taxon>
        <taxon>Imparidentia</taxon>
        <taxon>Neoheterodontei</taxon>
        <taxon>Myida</taxon>
        <taxon>Dreissenoidea</taxon>
        <taxon>Dreissenidae</taxon>
        <taxon>Dreissena</taxon>
    </lineage>
</organism>